<sequence length="209" mass="23325">MHWRGETAYIIGGGPSLKGMDLSGLRDRRTIALNNAYQIVPEPDILFFADARWWDWHRDRVPAHFSGRIITPSPTVDQRVERLYRDMRFEAGGPALSTNPDHVAGHDSGYMALNLCLHLGVARIVLLGYDMGFQGGTASHWHAGHPVPTKESNYTKAFGPLYPPLIAALQTRGIEIVRATPSSLTYIPERPLADLLADDRIHDDHRQVA</sequence>
<organism evidence="1 2">
    <name type="scientific">Brevundimonas phage vB_BpoS-Kabachok</name>
    <dbReference type="NCBI Taxonomy" id="2948600"/>
    <lineage>
        <taxon>Viruses</taxon>
        <taxon>Duplodnaviria</taxon>
        <taxon>Heunggongvirae</taxon>
        <taxon>Uroviricota</taxon>
        <taxon>Caudoviricetes</taxon>
        <taxon>Jeanschmidtviridae</taxon>
        <taxon>Marchewkavirus</taxon>
        <taxon>Marchewkavirus kabachok</taxon>
    </lineage>
</organism>
<proteinExistence type="predicted"/>
<protein>
    <recommendedName>
        <fullName evidence="3">DUF115 domain-containing protein</fullName>
    </recommendedName>
</protein>
<accession>A0A9E7MQI6</accession>
<evidence type="ECO:0000313" key="2">
    <source>
        <dbReference type="Proteomes" id="UP001056685"/>
    </source>
</evidence>
<evidence type="ECO:0000313" key="1">
    <source>
        <dbReference type="EMBL" id="USN14224.1"/>
    </source>
</evidence>
<evidence type="ECO:0008006" key="3">
    <source>
        <dbReference type="Google" id="ProtNLM"/>
    </source>
</evidence>
<reference evidence="1" key="1">
    <citation type="submission" date="2022-05" db="EMBL/GenBank/DDBJ databases">
        <authorList>
            <person name="Friedrich I."/>
            <person name="Poehlein A."/>
            <person name="Schneider D."/>
            <person name="Hertel R."/>
            <person name="Daniel R."/>
        </authorList>
    </citation>
    <scope>NUCLEOTIDE SEQUENCE</scope>
</reference>
<dbReference type="Proteomes" id="UP001056685">
    <property type="component" value="Segment"/>
</dbReference>
<name>A0A9E7MQI6_9CAUD</name>
<keyword evidence="2" id="KW-1185">Reference proteome</keyword>
<dbReference type="EMBL" id="ON529852">
    <property type="protein sequence ID" value="USN14224.1"/>
    <property type="molecule type" value="Genomic_DNA"/>
</dbReference>
<gene>
    <name evidence="1" type="ORF">KABACHOK_03910</name>
</gene>